<evidence type="ECO:0000256" key="1">
    <source>
        <dbReference type="ARBA" id="ARBA00004533"/>
    </source>
</evidence>
<keyword evidence="7" id="KW-1133">Transmembrane helix</keyword>
<dbReference type="PIRSF" id="PIRSF026649">
    <property type="entry name" value="MsbB"/>
    <property type="match status" value="1"/>
</dbReference>
<dbReference type="RefSeq" id="WP_166843249.1">
    <property type="nucleotide sequence ID" value="NZ_JAAONY010000002.1"/>
</dbReference>
<proteinExistence type="predicted"/>
<evidence type="ECO:0000256" key="4">
    <source>
        <dbReference type="ARBA" id="ARBA00022679"/>
    </source>
</evidence>
<dbReference type="CDD" id="cd07984">
    <property type="entry name" value="LPLAT_LABLAT-like"/>
    <property type="match status" value="1"/>
</dbReference>
<feature type="transmembrane region" description="Helical" evidence="7">
    <location>
        <begin position="23"/>
        <end position="53"/>
    </location>
</feature>
<protein>
    <submittedName>
        <fullName evidence="8">KDO2-lipid IV(A) lauroyltransferase</fullName>
        <ecNumber evidence="8">2.3.1.241</ecNumber>
    </submittedName>
</protein>
<comment type="subcellular location">
    <subcellularLocation>
        <location evidence="1">Cell inner membrane</location>
    </subcellularLocation>
</comment>
<keyword evidence="9" id="KW-1185">Reference proteome</keyword>
<dbReference type="EC" id="2.3.1.241" evidence="8"/>
<keyword evidence="2" id="KW-1003">Cell membrane</keyword>
<dbReference type="AlphaFoldDB" id="A0A7X0MYC8"/>
<dbReference type="Proteomes" id="UP000528457">
    <property type="component" value="Unassembled WGS sequence"/>
</dbReference>
<name>A0A7X0MYC8_9GAMM</name>
<reference evidence="8 9" key="1">
    <citation type="submission" date="2020-08" db="EMBL/GenBank/DDBJ databases">
        <title>Genomic Encyclopedia of Type Strains, Phase IV (KMG-IV): sequencing the most valuable type-strain genomes for metagenomic binning, comparative biology and taxonomic classification.</title>
        <authorList>
            <person name="Goeker M."/>
        </authorList>
    </citation>
    <scope>NUCLEOTIDE SEQUENCE [LARGE SCALE GENOMIC DNA]</scope>
    <source>
        <strain evidence="8 9">DSM 22368</strain>
    </source>
</reference>
<keyword evidence="6 8" id="KW-0012">Acyltransferase</keyword>
<evidence type="ECO:0000256" key="7">
    <source>
        <dbReference type="SAM" id="Phobius"/>
    </source>
</evidence>
<organism evidence="8 9">
    <name type="scientific">Pseudoteredinibacter isoporae</name>
    <dbReference type="NCBI Taxonomy" id="570281"/>
    <lineage>
        <taxon>Bacteria</taxon>
        <taxon>Pseudomonadati</taxon>
        <taxon>Pseudomonadota</taxon>
        <taxon>Gammaproteobacteria</taxon>
        <taxon>Cellvibrionales</taxon>
        <taxon>Cellvibrionaceae</taxon>
        <taxon>Pseudoteredinibacter</taxon>
    </lineage>
</organism>
<dbReference type="GO" id="GO:0008913">
    <property type="term" value="F:Kdo2-lipid IVA acyltransferase activity"/>
    <property type="evidence" value="ECO:0007669"/>
    <property type="project" value="UniProtKB-EC"/>
</dbReference>
<keyword evidence="7" id="KW-0812">Transmembrane</keyword>
<dbReference type="GO" id="GO:0009247">
    <property type="term" value="P:glycolipid biosynthetic process"/>
    <property type="evidence" value="ECO:0007669"/>
    <property type="project" value="UniProtKB-ARBA"/>
</dbReference>
<keyword evidence="3" id="KW-0997">Cell inner membrane</keyword>
<keyword evidence="5 7" id="KW-0472">Membrane</keyword>
<sequence length="307" mass="35435">MSRRHENLDQFRGYYLHPKFWPLWLWFSLLWLVGRLPLVAIRALGTGTGLLVYKVAKSRRRVTLRNLELCFPEKSGQEREQIAKDSFASGGMALWESGLIWFGSHSRMRKMHKIIGLEHLEREPGQAILMLGMHNACLEMTYGPLALQHRMKILFRVHNNPFWEYVAQKGRNRYNLTLISNKRVGQFVQHLSEGETGLIAADHDLGRKNSIFVPFFGIQTATVTTPSTLASASDAKVVFSCGYRTETGYTIEIKPLDNFPSDDIEADIVRFSALVEAHVREHPGEYIWMHRRFKTRPEGEECLYKKK</sequence>
<evidence type="ECO:0000313" key="8">
    <source>
        <dbReference type="EMBL" id="MBB6522934.1"/>
    </source>
</evidence>
<evidence type="ECO:0000256" key="6">
    <source>
        <dbReference type="ARBA" id="ARBA00023315"/>
    </source>
</evidence>
<evidence type="ECO:0000256" key="5">
    <source>
        <dbReference type="ARBA" id="ARBA00023136"/>
    </source>
</evidence>
<gene>
    <name evidence="8" type="ORF">HNR48_003219</name>
</gene>
<dbReference type="PANTHER" id="PTHR30606:SF9">
    <property type="entry name" value="LIPID A BIOSYNTHESIS LAUROYLTRANSFERASE"/>
    <property type="match status" value="1"/>
</dbReference>
<evidence type="ECO:0000256" key="3">
    <source>
        <dbReference type="ARBA" id="ARBA00022519"/>
    </source>
</evidence>
<accession>A0A7X0MYC8</accession>
<dbReference type="InParanoid" id="A0A7X0MYC8"/>
<dbReference type="PANTHER" id="PTHR30606">
    <property type="entry name" value="LIPID A BIOSYNTHESIS LAUROYL ACYLTRANSFERASE"/>
    <property type="match status" value="1"/>
</dbReference>
<dbReference type="Pfam" id="PF03279">
    <property type="entry name" value="Lip_A_acyltrans"/>
    <property type="match status" value="1"/>
</dbReference>
<dbReference type="InterPro" id="IPR004960">
    <property type="entry name" value="LipA_acyltrans"/>
</dbReference>
<dbReference type="EMBL" id="JACHHT010000002">
    <property type="protein sequence ID" value="MBB6522934.1"/>
    <property type="molecule type" value="Genomic_DNA"/>
</dbReference>
<comment type="caution">
    <text evidence="8">The sequence shown here is derived from an EMBL/GenBank/DDBJ whole genome shotgun (WGS) entry which is preliminary data.</text>
</comment>
<dbReference type="GO" id="GO:0005886">
    <property type="term" value="C:plasma membrane"/>
    <property type="evidence" value="ECO:0007669"/>
    <property type="project" value="UniProtKB-SubCell"/>
</dbReference>
<evidence type="ECO:0000256" key="2">
    <source>
        <dbReference type="ARBA" id="ARBA00022475"/>
    </source>
</evidence>
<evidence type="ECO:0000313" key="9">
    <source>
        <dbReference type="Proteomes" id="UP000528457"/>
    </source>
</evidence>
<keyword evidence="4 8" id="KW-0808">Transferase</keyword>